<proteinExistence type="predicted"/>
<dbReference type="InterPro" id="IPR050883">
    <property type="entry name" value="PNGase"/>
</dbReference>
<gene>
    <name evidence="2" type="ORF">EZS27_029600</name>
</gene>
<dbReference type="Gene3D" id="2.70.98.10">
    <property type="match status" value="1"/>
</dbReference>
<dbReference type="GO" id="GO:0006516">
    <property type="term" value="P:glycoprotein catabolic process"/>
    <property type="evidence" value="ECO:0007669"/>
    <property type="project" value="TreeGrafter"/>
</dbReference>
<dbReference type="Pfam" id="PF17678">
    <property type="entry name" value="Glyco_hydro_92N"/>
    <property type="match status" value="1"/>
</dbReference>
<dbReference type="InterPro" id="IPR041371">
    <property type="entry name" value="GH92_N"/>
</dbReference>
<dbReference type="GO" id="GO:0000224">
    <property type="term" value="F:peptide-N4-(N-acetyl-beta-glucosaminyl)asparagine amidase activity"/>
    <property type="evidence" value="ECO:0007669"/>
    <property type="project" value="TreeGrafter"/>
</dbReference>
<sequence length="287" mass="31878">MNKRSIFFGWMLGIVMSFSCFAQQAAPVDLVNPLVNTSGCRFDFFASASVPFGMVSLIPDTKHGDLWRSGYQWDEAYIFDFSHVHNAQTAGVSVMPVTDACKGNLGLGASKSRFSHDKETVKMGYHKVFLEDYGITAELTATCRTGLHRYTFPETKEAHLLFDLGSALGPTKMDYAYVRQTGPNEIEGYSIQSPTFRRPKPTLVYFVTQVNKPFDEFVGWKDGVLVKSENGIIAGKGSGAYLTFRNLKAGETVLLKVAISNVSTQNARLNLTTELPHWNFEQVVNEA</sequence>
<dbReference type="GO" id="GO:0005829">
    <property type="term" value="C:cytosol"/>
    <property type="evidence" value="ECO:0007669"/>
    <property type="project" value="TreeGrafter"/>
</dbReference>
<protein>
    <recommendedName>
        <fullName evidence="1">Glycosyl hydrolase family 92 N-terminal domain-containing protein</fullName>
    </recommendedName>
</protein>
<accession>A0A5J4QF92</accession>
<feature type="domain" description="Glycosyl hydrolase family 92 N-terminal" evidence="1">
    <location>
        <begin position="30"/>
        <end position="260"/>
    </location>
</feature>
<feature type="non-terminal residue" evidence="2">
    <location>
        <position position="287"/>
    </location>
</feature>
<evidence type="ECO:0000313" key="2">
    <source>
        <dbReference type="EMBL" id="KAA6320656.1"/>
    </source>
</evidence>
<name>A0A5J4QF92_9ZZZZ</name>
<dbReference type="EMBL" id="SNRY01003524">
    <property type="protein sequence ID" value="KAA6320656.1"/>
    <property type="molecule type" value="Genomic_DNA"/>
</dbReference>
<dbReference type="PANTHER" id="PTHR12143:SF39">
    <property type="entry name" value="SECRETED PROTEIN"/>
    <property type="match status" value="1"/>
</dbReference>
<evidence type="ECO:0000259" key="1">
    <source>
        <dbReference type="Pfam" id="PF17678"/>
    </source>
</evidence>
<dbReference type="AlphaFoldDB" id="A0A5J4QF92"/>
<dbReference type="GO" id="GO:0030246">
    <property type="term" value="F:carbohydrate binding"/>
    <property type="evidence" value="ECO:0007669"/>
    <property type="project" value="InterPro"/>
</dbReference>
<dbReference type="PROSITE" id="PS51257">
    <property type="entry name" value="PROKAR_LIPOPROTEIN"/>
    <property type="match status" value="1"/>
</dbReference>
<dbReference type="PANTHER" id="PTHR12143">
    <property type="entry name" value="PEPTIDE N-GLYCANASE PNGASE -RELATED"/>
    <property type="match status" value="1"/>
</dbReference>
<organism evidence="2">
    <name type="scientific">termite gut metagenome</name>
    <dbReference type="NCBI Taxonomy" id="433724"/>
    <lineage>
        <taxon>unclassified sequences</taxon>
        <taxon>metagenomes</taxon>
        <taxon>organismal metagenomes</taxon>
    </lineage>
</organism>
<reference evidence="2" key="1">
    <citation type="submission" date="2019-03" db="EMBL/GenBank/DDBJ databases">
        <title>Single cell metagenomics reveals metabolic interactions within the superorganism composed of flagellate Streblomastix strix and complex community of Bacteroidetes bacteria on its surface.</title>
        <authorList>
            <person name="Treitli S.C."/>
            <person name="Kolisko M."/>
            <person name="Husnik F."/>
            <person name="Keeling P."/>
            <person name="Hampl V."/>
        </authorList>
    </citation>
    <scope>NUCLEOTIDE SEQUENCE</scope>
    <source>
        <strain evidence="2">STM</strain>
    </source>
</reference>
<dbReference type="InterPro" id="IPR014718">
    <property type="entry name" value="GH-type_carb-bd"/>
</dbReference>
<comment type="caution">
    <text evidence="2">The sequence shown here is derived from an EMBL/GenBank/DDBJ whole genome shotgun (WGS) entry which is preliminary data.</text>
</comment>